<gene>
    <name evidence="10" type="ORF">A2188_02905</name>
</gene>
<name>A0A1F8CN74_9BACT</name>
<dbReference type="PANTHER" id="PTHR33908">
    <property type="entry name" value="MANNOSYLTRANSFERASE YKCB-RELATED"/>
    <property type="match status" value="1"/>
</dbReference>
<evidence type="ECO:0000256" key="2">
    <source>
        <dbReference type="ARBA" id="ARBA00022475"/>
    </source>
</evidence>
<evidence type="ECO:0000256" key="5">
    <source>
        <dbReference type="ARBA" id="ARBA00022692"/>
    </source>
</evidence>
<evidence type="ECO:0000256" key="8">
    <source>
        <dbReference type="SAM" id="Phobius"/>
    </source>
</evidence>
<feature type="transmembrane region" description="Helical" evidence="8">
    <location>
        <begin position="162"/>
        <end position="179"/>
    </location>
</feature>
<keyword evidence="5 8" id="KW-0812">Transmembrane</keyword>
<evidence type="ECO:0000256" key="7">
    <source>
        <dbReference type="ARBA" id="ARBA00023136"/>
    </source>
</evidence>
<evidence type="ECO:0000313" key="11">
    <source>
        <dbReference type="Proteomes" id="UP000179241"/>
    </source>
</evidence>
<sequence>MKSSRFWWIILVPFLFFVVQLTTLKDYGISWDEPIHFYRGQAYLHYFLTGKTNFDPLPEVRSHLPKVVPESVYLSFGRQVVSTNEMRRSYYQNNGLAADFFIKEDVGHPPLNDILAALTNYIFYQKLGIMDDIEAHHLFNILSSTILVTVVAVFAYQKYGLLSGMLAGIIISLYPLFFSEAHFNIKDPPQTAFFALTIWAFWMSLKKFSWKWLLLSAIACGVSLGMKFNILFLPFILLPYLLLISKQLWERRKLIRRTYFLTLLLFPVVVLIILFVPWVYLWQDPINNLFKILFYYKEIGTNSLNEPFFRVLGFNLYPTIWILVTTPLLVTLCFLGGVFLSLPKIGKGDKTELLWLLWFLVPLARVTLPGTNIYGGVRQIMEFLPPMILLAIFFFNSLLLKLPKKAVFLKMFLVVLFILPQVWIIVKYHPNQNVYFNSLIGGLKGAKEKNIPYWGNSFGNAYWPLIEWLNSNAEPGAKVSLVQGTGLNVPRIWLREDLDYWNGHWTGFGRGGEYLVELVYNNPIRAYPFSLDYVDKLLTSIYEVKVDGVAIGKIWKNNLLYTKAEYQKSEVLSQNYKEEFKNGSLKISFADLSVVSRIEVRFPNTINCNLVSGSVLTSSDGINWILKEERIPTQQVSNVIMVVGGKLTYYFPADELMGLQINLDIPTNCQFFIPKTSVYTLK</sequence>
<dbReference type="Pfam" id="PF13231">
    <property type="entry name" value="PMT_2"/>
    <property type="match status" value="1"/>
</dbReference>
<evidence type="ECO:0000256" key="4">
    <source>
        <dbReference type="ARBA" id="ARBA00022679"/>
    </source>
</evidence>
<evidence type="ECO:0000256" key="3">
    <source>
        <dbReference type="ARBA" id="ARBA00022676"/>
    </source>
</evidence>
<dbReference type="InterPro" id="IPR038731">
    <property type="entry name" value="RgtA/B/C-like"/>
</dbReference>
<protein>
    <recommendedName>
        <fullName evidence="9">Glycosyltransferase RgtA/B/C/D-like domain-containing protein</fullName>
    </recommendedName>
</protein>
<keyword evidence="7 8" id="KW-0472">Membrane</keyword>
<dbReference type="InterPro" id="IPR050297">
    <property type="entry name" value="LipidA_mod_glycosyltrf_83"/>
</dbReference>
<feature type="transmembrane region" description="Helical" evidence="8">
    <location>
        <begin position="354"/>
        <end position="377"/>
    </location>
</feature>
<accession>A0A1F8CN74</accession>
<dbReference type="GO" id="GO:0016763">
    <property type="term" value="F:pentosyltransferase activity"/>
    <property type="evidence" value="ECO:0007669"/>
    <property type="project" value="TreeGrafter"/>
</dbReference>
<organism evidence="10 11">
    <name type="scientific">Candidatus Woesebacteria bacterium RIFOXYA1_FULL_43_9</name>
    <dbReference type="NCBI Taxonomy" id="1802534"/>
    <lineage>
        <taxon>Bacteria</taxon>
        <taxon>Candidatus Woeseibacteriota</taxon>
    </lineage>
</organism>
<keyword evidence="2" id="KW-1003">Cell membrane</keyword>
<comment type="subcellular location">
    <subcellularLocation>
        <location evidence="1">Cell membrane</location>
        <topology evidence="1">Multi-pass membrane protein</topology>
    </subcellularLocation>
</comment>
<evidence type="ECO:0000313" key="10">
    <source>
        <dbReference type="EMBL" id="OGM77005.1"/>
    </source>
</evidence>
<feature type="transmembrane region" description="Helical" evidence="8">
    <location>
        <begin position="6"/>
        <end position="24"/>
    </location>
</feature>
<evidence type="ECO:0000259" key="9">
    <source>
        <dbReference type="Pfam" id="PF13231"/>
    </source>
</evidence>
<evidence type="ECO:0000256" key="6">
    <source>
        <dbReference type="ARBA" id="ARBA00022989"/>
    </source>
</evidence>
<dbReference type="GO" id="GO:0009103">
    <property type="term" value="P:lipopolysaccharide biosynthetic process"/>
    <property type="evidence" value="ECO:0007669"/>
    <property type="project" value="UniProtKB-ARBA"/>
</dbReference>
<feature type="domain" description="Glycosyltransferase RgtA/B/C/D-like" evidence="9">
    <location>
        <begin position="108"/>
        <end position="269"/>
    </location>
</feature>
<feature type="transmembrane region" description="Helical" evidence="8">
    <location>
        <begin position="383"/>
        <end position="400"/>
    </location>
</feature>
<comment type="caution">
    <text evidence="10">The sequence shown here is derived from an EMBL/GenBank/DDBJ whole genome shotgun (WGS) entry which is preliminary data.</text>
</comment>
<dbReference type="Proteomes" id="UP000179241">
    <property type="component" value="Unassembled WGS sequence"/>
</dbReference>
<feature type="transmembrane region" description="Helical" evidence="8">
    <location>
        <begin position="407"/>
        <end position="426"/>
    </location>
</feature>
<proteinExistence type="predicted"/>
<dbReference type="PANTHER" id="PTHR33908:SF11">
    <property type="entry name" value="MEMBRANE PROTEIN"/>
    <property type="match status" value="1"/>
</dbReference>
<keyword evidence="4" id="KW-0808">Transferase</keyword>
<dbReference type="AlphaFoldDB" id="A0A1F8CN74"/>
<keyword evidence="3" id="KW-0328">Glycosyltransferase</keyword>
<feature type="transmembrane region" description="Helical" evidence="8">
    <location>
        <begin position="320"/>
        <end position="342"/>
    </location>
</feature>
<feature type="transmembrane region" description="Helical" evidence="8">
    <location>
        <begin position="214"/>
        <end position="238"/>
    </location>
</feature>
<dbReference type="GO" id="GO:0005886">
    <property type="term" value="C:plasma membrane"/>
    <property type="evidence" value="ECO:0007669"/>
    <property type="project" value="UniProtKB-SubCell"/>
</dbReference>
<keyword evidence="6 8" id="KW-1133">Transmembrane helix</keyword>
<feature type="transmembrane region" description="Helical" evidence="8">
    <location>
        <begin position="259"/>
        <end position="281"/>
    </location>
</feature>
<reference evidence="10 11" key="1">
    <citation type="journal article" date="2016" name="Nat. Commun.">
        <title>Thousands of microbial genomes shed light on interconnected biogeochemical processes in an aquifer system.</title>
        <authorList>
            <person name="Anantharaman K."/>
            <person name="Brown C.T."/>
            <person name="Hug L.A."/>
            <person name="Sharon I."/>
            <person name="Castelle C.J."/>
            <person name="Probst A.J."/>
            <person name="Thomas B.C."/>
            <person name="Singh A."/>
            <person name="Wilkins M.J."/>
            <person name="Karaoz U."/>
            <person name="Brodie E.L."/>
            <person name="Williams K.H."/>
            <person name="Hubbard S.S."/>
            <person name="Banfield J.F."/>
        </authorList>
    </citation>
    <scope>NUCLEOTIDE SEQUENCE [LARGE SCALE GENOMIC DNA]</scope>
</reference>
<feature type="transmembrane region" description="Helical" evidence="8">
    <location>
        <begin position="138"/>
        <end position="156"/>
    </location>
</feature>
<evidence type="ECO:0000256" key="1">
    <source>
        <dbReference type="ARBA" id="ARBA00004651"/>
    </source>
</evidence>
<dbReference type="EMBL" id="MGHU01000036">
    <property type="protein sequence ID" value="OGM77005.1"/>
    <property type="molecule type" value="Genomic_DNA"/>
</dbReference>